<name>A0A562SWA8_9BACT</name>
<dbReference type="EMBL" id="VLLE01000002">
    <property type="protein sequence ID" value="TWI85318.1"/>
    <property type="molecule type" value="Genomic_DNA"/>
</dbReference>
<proteinExistence type="predicted"/>
<evidence type="ECO:0000313" key="2">
    <source>
        <dbReference type="Proteomes" id="UP000316167"/>
    </source>
</evidence>
<comment type="caution">
    <text evidence="1">The sequence shown here is derived from an EMBL/GenBank/DDBJ whole genome shotgun (WGS) entry which is preliminary data.</text>
</comment>
<evidence type="ECO:0000313" key="1">
    <source>
        <dbReference type="EMBL" id="TWI85318.1"/>
    </source>
</evidence>
<accession>A0A562SWA8</accession>
<sequence length="127" mass="14447">MRRYFAIFLLAVQLLGYTEFGQLLSLPKMAEHYKWHHQLNPSIGFVTFLVQHYIGDDGMSSDNTEDNNLPFKHLHHPVTAQVIIPQPLASFKSNQFFVDLERIAVPYSSSTLAGHLYAIHQPPDVAV</sequence>
<dbReference type="AlphaFoldDB" id="A0A562SWA8"/>
<reference evidence="1 2" key="1">
    <citation type="journal article" date="2015" name="Stand. Genomic Sci.">
        <title>Genomic Encyclopedia of Bacterial and Archaeal Type Strains, Phase III: the genomes of soil and plant-associated and newly described type strains.</title>
        <authorList>
            <person name="Whitman W.B."/>
            <person name="Woyke T."/>
            <person name="Klenk H.P."/>
            <person name="Zhou Y."/>
            <person name="Lilburn T.G."/>
            <person name="Beck B.J."/>
            <person name="De Vos P."/>
            <person name="Vandamme P."/>
            <person name="Eisen J.A."/>
            <person name="Garrity G."/>
            <person name="Hugenholtz P."/>
            <person name="Kyrpides N.C."/>
        </authorList>
    </citation>
    <scope>NUCLEOTIDE SEQUENCE [LARGE SCALE GENOMIC DNA]</scope>
    <source>
        <strain evidence="1 2">CGMCC 1.7271</strain>
    </source>
</reference>
<gene>
    <name evidence="1" type="ORF">IQ13_0478</name>
</gene>
<protein>
    <submittedName>
        <fullName evidence="1">Uncharacterized protein</fullName>
    </submittedName>
</protein>
<organism evidence="1 2">
    <name type="scientific">Lacibacter cauensis</name>
    <dbReference type="NCBI Taxonomy" id="510947"/>
    <lineage>
        <taxon>Bacteria</taxon>
        <taxon>Pseudomonadati</taxon>
        <taxon>Bacteroidota</taxon>
        <taxon>Chitinophagia</taxon>
        <taxon>Chitinophagales</taxon>
        <taxon>Chitinophagaceae</taxon>
        <taxon>Lacibacter</taxon>
    </lineage>
</organism>
<dbReference type="Proteomes" id="UP000316167">
    <property type="component" value="Unassembled WGS sequence"/>
</dbReference>
<keyword evidence="2" id="KW-1185">Reference proteome</keyword>